<organism evidence="2 3">
    <name type="scientific">Bifidobacterium simiarum</name>
    <dbReference type="NCBI Taxonomy" id="2045441"/>
    <lineage>
        <taxon>Bacteria</taxon>
        <taxon>Bacillati</taxon>
        <taxon>Actinomycetota</taxon>
        <taxon>Actinomycetes</taxon>
        <taxon>Bifidobacteriales</taxon>
        <taxon>Bifidobacteriaceae</taxon>
        <taxon>Bifidobacterium</taxon>
    </lineage>
</organism>
<reference evidence="2 3" key="1">
    <citation type="submission" date="2017-10" db="EMBL/GenBank/DDBJ databases">
        <title>Draft genome sequences of strains TRE 1, TRE 9, TRE H and TRI 7, isolated from tamarins, belonging to four potential novel Bifidobacterium species.</title>
        <authorList>
            <person name="Mattarelli P."/>
            <person name="Modesto M."/>
            <person name="Puglisi E."/>
            <person name="Morelli L."/>
            <person name="Spezio C."/>
            <person name="Bonetti A."/>
            <person name="Sandri C."/>
        </authorList>
    </citation>
    <scope>NUCLEOTIDE SEQUENCE [LARGE SCALE GENOMIC DNA]</scope>
    <source>
        <strain evidence="3">TRI7</strain>
    </source>
</reference>
<evidence type="ECO:0000313" key="3">
    <source>
        <dbReference type="Proteomes" id="UP000231451"/>
    </source>
</evidence>
<evidence type="ECO:0000256" key="1">
    <source>
        <dbReference type="SAM" id="MobiDB-lite"/>
    </source>
</evidence>
<comment type="caution">
    <text evidence="2">The sequence shown here is derived from an EMBL/GenBank/DDBJ whole genome shotgun (WGS) entry which is preliminary data.</text>
</comment>
<dbReference type="EMBL" id="PEBK01000010">
    <property type="protein sequence ID" value="PJM74572.1"/>
    <property type="molecule type" value="Genomic_DNA"/>
</dbReference>
<feature type="compositionally biased region" description="Low complexity" evidence="1">
    <location>
        <begin position="53"/>
        <end position="92"/>
    </location>
</feature>
<dbReference type="Proteomes" id="UP000231451">
    <property type="component" value="Unassembled WGS sequence"/>
</dbReference>
<proteinExistence type="predicted"/>
<feature type="region of interest" description="Disordered" evidence="1">
    <location>
        <begin position="53"/>
        <end position="99"/>
    </location>
</feature>
<protein>
    <submittedName>
        <fullName evidence="2">Uncharacterized protein</fullName>
    </submittedName>
</protein>
<sequence length="99" mass="10238">MTQHTTAETPDITAIEAKNRIDERLGYPNPQRVRKTWIDLNGQWDFYIPPASQSAADNAADNAETEAAGGAEAAGESGTVAAAASPAAASPADPTKSPT</sequence>
<evidence type="ECO:0000313" key="2">
    <source>
        <dbReference type="EMBL" id="PJM74572.1"/>
    </source>
</evidence>
<keyword evidence="3" id="KW-1185">Reference proteome</keyword>
<name>A0A2M9HCQ6_9BIFI</name>
<dbReference type="RefSeq" id="WP_207761134.1">
    <property type="nucleotide sequence ID" value="NZ_PEBK01000010.1"/>
</dbReference>
<dbReference type="AlphaFoldDB" id="A0A2M9HCQ6"/>
<gene>
    <name evidence="2" type="ORF">CSQ87_09215</name>
</gene>
<accession>A0A2M9HCQ6</accession>
<feature type="non-terminal residue" evidence="2">
    <location>
        <position position="99"/>
    </location>
</feature>